<sequence>MSLAKRYKEARILAGYSQNEVASILKTTQTSISRIEHGFVANPRKLDEHAKLFGVSESYLKFGFDESNLTHKSSERSSEYLKIRKDLEELDKQGMLKGDVFRAIQSTVSIAIHARQIAV</sequence>
<dbReference type="Proteomes" id="UP001607221">
    <property type="component" value="Unassembled WGS sequence"/>
</dbReference>
<name>A0ABW7JEW2_9VIBR</name>
<evidence type="ECO:0000313" key="2">
    <source>
        <dbReference type="EMBL" id="MFH0274915.1"/>
    </source>
</evidence>
<comment type="caution">
    <text evidence="2">The sequence shown here is derived from an EMBL/GenBank/DDBJ whole genome shotgun (WGS) entry which is preliminary data.</text>
</comment>
<accession>A0ABW7JEW2</accession>
<evidence type="ECO:0000259" key="1">
    <source>
        <dbReference type="PROSITE" id="PS50943"/>
    </source>
</evidence>
<gene>
    <name evidence="2" type="ORF">ACGRHZ_26940</name>
</gene>
<dbReference type="InterPro" id="IPR010982">
    <property type="entry name" value="Lambda_DNA-bd_dom_sf"/>
</dbReference>
<reference evidence="2 3" key="1">
    <citation type="submission" date="2024-10" db="EMBL/GenBank/DDBJ databases">
        <authorList>
            <person name="Yibar A."/>
            <person name="Saticioglu I.B."/>
            <person name="Duman M."/>
            <person name="Ajmi N."/>
            <person name="Gurler F."/>
            <person name="Ay H."/>
            <person name="Onuk E."/>
            <person name="Guler S."/>
            <person name="Romalde J.L."/>
        </authorList>
    </citation>
    <scope>NUCLEOTIDE SEQUENCE [LARGE SCALE GENOMIC DNA]</scope>
    <source>
        <strain evidence="2 3">1-TCBS-A</strain>
    </source>
</reference>
<dbReference type="InterPro" id="IPR001387">
    <property type="entry name" value="Cro/C1-type_HTH"/>
</dbReference>
<dbReference type="RefSeq" id="WP_394633218.1">
    <property type="nucleotide sequence ID" value="NZ_JBIHSE010000004.1"/>
</dbReference>
<dbReference type="Pfam" id="PF12844">
    <property type="entry name" value="HTH_19"/>
    <property type="match status" value="1"/>
</dbReference>
<dbReference type="PROSITE" id="PS50943">
    <property type="entry name" value="HTH_CROC1"/>
    <property type="match status" value="1"/>
</dbReference>
<dbReference type="EMBL" id="JBIHSE010000004">
    <property type="protein sequence ID" value="MFH0274915.1"/>
    <property type="molecule type" value="Genomic_DNA"/>
</dbReference>
<organism evidence="2 3">
    <name type="scientific">Vibrio jasicida</name>
    <dbReference type="NCBI Taxonomy" id="766224"/>
    <lineage>
        <taxon>Bacteria</taxon>
        <taxon>Pseudomonadati</taxon>
        <taxon>Pseudomonadota</taxon>
        <taxon>Gammaproteobacteria</taxon>
        <taxon>Vibrionales</taxon>
        <taxon>Vibrionaceae</taxon>
        <taxon>Vibrio</taxon>
    </lineage>
</organism>
<dbReference type="Gene3D" id="1.10.260.40">
    <property type="entry name" value="lambda repressor-like DNA-binding domains"/>
    <property type="match status" value="1"/>
</dbReference>
<feature type="domain" description="HTH cro/C1-type" evidence="1">
    <location>
        <begin position="8"/>
        <end position="60"/>
    </location>
</feature>
<protein>
    <submittedName>
        <fullName evidence="2">Helix-turn-helix domain-containing protein</fullName>
    </submittedName>
</protein>
<evidence type="ECO:0000313" key="3">
    <source>
        <dbReference type="Proteomes" id="UP001607221"/>
    </source>
</evidence>
<dbReference type="SMART" id="SM00530">
    <property type="entry name" value="HTH_XRE"/>
    <property type="match status" value="1"/>
</dbReference>
<keyword evidence="3" id="KW-1185">Reference proteome</keyword>
<dbReference type="SUPFAM" id="SSF47413">
    <property type="entry name" value="lambda repressor-like DNA-binding domains"/>
    <property type="match status" value="1"/>
</dbReference>
<proteinExistence type="predicted"/>
<dbReference type="CDD" id="cd00093">
    <property type="entry name" value="HTH_XRE"/>
    <property type="match status" value="1"/>
</dbReference>